<evidence type="ECO:0000313" key="1">
    <source>
        <dbReference type="EMBL" id="KKL23463.1"/>
    </source>
</evidence>
<proteinExistence type="predicted"/>
<protein>
    <submittedName>
        <fullName evidence="1">Uncharacterized protein</fullName>
    </submittedName>
</protein>
<comment type="caution">
    <text evidence="1">The sequence shown here is derived from an EMBL/GenBank/DDBJ whole genome shotgun (WGS) entry which is preliminary data.</text>
</comment>
<sequence length="61" mass="7095">MNSTLRFLVDEALENRDTTLQEFVETGRDNGKNLKTITNDLAYATGIPVSWRTIYRWTRTT</sequence>
<reference evidence="1" key="1">
    <citation type="journal article" date="2015" name="Nature">
        <title>Complex archaea that bridge the gap between prokaryotes and eukaryotes.</title>
        <authorList>
            <person name="Spang A."/>
            <person name="Saw J.H."/>
            <person name="Jorgensen S.L."/>
            <person name="Zaremba-Niedzwiedzka K."/>
            <person name="Martijn J."/>
            <person name="Lind A.E."/>
            <person name="van Eijk R."/>
            <person name="Schleper C."/>
            <person name="Guy L."/>
            <person name="Ettema T.J."/>
        </authorList>
    </citation>
    <scope>NUCLEOTIDE SEQUENCE</scope>
</reference>
<name>A0A0F9EHN7_9ZZZZ</name>
<accession>A0A0F9EHN7</accession>
<dbReference type="AlphaFoldDB" id="A0A0F9EHN7"/>
<gene>
    <name evidence="1" type="ORF">LCGC14_2425080</name>
</gene>
<organism evidence="1">
    <name type="scientific">marine sediment metagenome</name>
    <dbReference type="NCBI Taxonomy" id="412755"/>
    <lineage>
        <taxon>unclassified sequences</taxon>
        <taxon>metagenomes</taxon>
        <taxon>ecological metagenomes</taxon>
    </lineage>
</organism>
<dbReference type="EMBL" id="LAZR01036963">
    <property type="protein sequence ID" value="KKL23463.1"/>
    <property type="molecule type" value="Genomic_DNA"/>
</dbReference>